<feature type="transmembrane region" description="Helical" evidence="1">
    <location>
        <begin position="143"/>
        <end position="162"/>
    </location>
</feature>
<proteinExistence type="predicted"/>
<gene>
    <name evidence="2" type="ORF">GGR39_001028</name>
</gene>
<accession>A0A7W6C208</accession>
<sequence>MALIARPKSVRHEPVPLNPERADKVLGVLSLVLLAFVLAALGRGFGHWAQLPWTLWLHLATMTLTLVLTPAILWQRRGTRRHRQLGYIWVSALAITALVSFTLRFTTPGHFSPIHALSVLVLVMLPLLVLSARQHNHDRHRRIVRGLVIGALLTAGFFTFPFHRLLGGWLFG</sequence>
<comment type="caution">
    <text evidence="2">The sequence shown here is derived from an EMBL/GenBank/DDBJ whole genome shotgun (WGS) entry which is preliminary data.</text>
</comment>
<evidence type="ECO:0000313" key="2">
    <source>
        <dbReference type="EMBL" id="MBB3939388.1"/>
    </source>
</evidence>
<reference evidence="2 3" key="1">
    <citation type="submission" date="2020-08" db="EMBL/GenBank/DDBJ databases">
        <title>Genomic Encyclopedia of Type Strains, Phase IV (KMG-IV): sequencing the most valuable type-strain genomes for metagenomic binning, comparative biology and taxonomic classification.</title>
        <authorList>
            <person name="Goeker M."/>
        </authorList>
    </citation>
    <scope>NUCLEOTIDE SEQUENCE [LARGE SCALE GENOMIC DNA]</scope>
    <source>
        <strain evidence="2 3">DSM 27568</strain>
    </source>
</reference>
<dbReference type="EMBL" id="JACIDY010000002">
    <property type="protein sequence ID" value="MBB3939388.1"/>
    <property type="molecule type" value="Genomic_DNA"/>
</dbReference>
<evidence type="ECO:0000256" key="1">
    <source>
        <dbReference type="SAM" id="Phobius"/>
    </source>
</evidence>
<organism evidence="2 3">
    <name type="scientific">Novosphingobium fluoreni</name>
    <dbReference type="NCBI Taxonomy" id="1391222"/>
    <lineage>
        <taxon>Bacteria</taxon>
        <taxon>Pseudomonadati</taxon>
        <taxon>Pseudomonadota</taxon>
        <taxon>Alphaproteobacteria</taxon>
        <taxon>Sphingomonadales</taxon>
        <taxon>Sphingomonadaceae</taxon>
        <taxon>Novosphingobium</taxon>
    </lineage>
</organism>
<keyword evidence="1" id="KW-0472">Membrane</keyword>
<feature type="transmembrane region" description="Helical" evidence="1">
    <location>
        <begin position="111"/>
        <end position="131"/>
    </location>
</feature>
<feature type="transmembrane region" description="Helical" evidence="1">
    <location>
        <begin position="53"/>
        <end position="74"/>
    </location>
</feature>
<keyword evidence="1" id="KW-0812">Transmembrane</keyword>
<dbReference type="AlphaFoldDB" id="A0A7W6C208"/>
<feature type="transmembrane region" description="Helical" evidence="1">
    <location>
        <begin position="86"/>
        <end position="105"/>
    </location>
</feature>
<name>A0A7W6C208_9SPHN</name>
<keyword evidence="3" id="KW-1185">Reference proteome</keyword>
<protein>
    <submittedName>
        <fullName evidence="2">Putative membrane protein</fullName>
    </submittedName>
</protein>
<keyword evidence="1" id="KW-1133">Transmembrane helix</keyword>
<evidence type="ECO:0000313" key="3">
    <source>
        <dbReference type="Proteomes" id="UP000561459"/>
    </source>
</evidence>
<dbReference type="Proteomes" id="UP000561459">
    <property type="component" value="Unassembled WGS sequence"/>
</dbReference>
<feature type="transmembrane region" description="Helical" evidence="1">
    <location>
        <begin position="21"/>
        <end position="41"/>
    </location>
</feature>
<dbReference type="RefSeq" id="WP_183616165.1">
    <property type="nucleotide sequence ID" value="NZ_JACIDY010000002.1"/>
</dbReference>